<comment type="caution">
    <text evidence="3">The sequence shown here is derived from an EMBL/GenBank/DDBJ whole genome shotgun (WGS) entry which is preliminary data.</text>
</comment>
<feature type="transmembrane region" description="Helical" evidence="2">
    <location>
        <begin position="66"/>
        <end position="86"/>
    </location>
</feature>
<dbReference type="AlphaFoldDB" id="A0A2I0K7N4"/>
<evidence type="ECO:0000256" key="1">
    <source>
        <dbReference type="SAM" id="MobiDB-lite"/>
    </source>
</evidence>
<evidence type="ECO:0000313" key="4">
    <source>
        <dbReference type="Proteomes" id="UP000233551"/>
    </source>
</evidence>
<name>A0A2I0K7N4_PUNGR</name>
<dbReference type="EMBL" id="PGOL01000803">
    <property type="protein sequence ID" value="PKI64565.1"/>
    <property type="molecule type" value="Genomic_DNA"/>
</dbReference>
<evidence type="ECO:0000313" key="3">
    <source>
        <dbReference type="EMBL" id="PKI64565.1"/>
    </source>
</evidence>
<keyword evidence="2" id="KW-1133">Transmembrane helix</keyword>
<sequence length="109" mass="12144">MVSLVASLSPRGRRRDEPERDVPLAEKRAREGCLPMQSDPIRGHHVPLMSEIDMLTVQDIGKQSRLAVGLTLGFLHVPGLLNLLMFGPPFDFDPPHQMGFIIDSAFLKD</sequence>
<protein>
    <submittedName>
        <fullName evidence="3">Uncharacterized protein</fullName>
    </submittedName>
</protein>
<keyword evidence="2" id="KW-0812">Transmembrane</keyword>
<organism evidence="3 4">
    <name type="scientific">Punica granatum</name>
    <name type="common">Pomegranate</name>
    <dbReference type="NCBI Taxonomy" id="22663"/>
    <lineage>
        <taxon>Eukaryota</taxon>
        <taxon>Viridiplantae</taxon>
        <taxon>Streptophyta</taxon>
        <taxon>Embryophyta</taxon>
        <taxon>Tracheophyta</taxon>
        <taxon>Spermatophyta</taxon>
        <taxon>Magnoliopsida</taxon>
        <taxon>eudicotyledons</taxon>
        <taxon>Gunneridae</taxon>
        <taxon>Pentapetalae</taxon>
        <taxon>rosids</taxon>
        <taxon>malvids</taxon>
        <taxon>Myrtales</taxon>
        <taxon>Lythraceae</taxon>
        <taxon>Punica</taxon>
    </lineage>
</organism>
<feature type="region of interest" description="Disordered" evidence="1">
    <location>
        <begin position="1"/>
        <end position="26"/>
    </location>
</feature>
<accession>A0A2I0K7N4</accession>
<dbReference type="Proteomes" id="UP000233551">
    <property type="component" value="Unassembled WGS sequence"/>
</dbReference>
<keyword evidence="4" id="KW-1185">Reference proteome</keyword>
<reference evidence="3 4" key="1">
    <citation type="submission" date="2017-11" db="EMBL/GenBank/DDBJ databases">
        <title>De-novo sequencing of pomegranate (Punica granatum L.) genome.</title>
        <authorList>
            <person name="Akparov Z."/>
            <person name="Amiraslanov A."/>
            <person name="Hajiyeva S."/>
            <person name="Abbasov M."/>
            <person name="Kaur K."/>
            <person name="Hamwieh A."/>
            <person name="Solovyev V."/>
            <person name="Salamov A."/>
            <person name="Braich B."/>
            <person name="Kosarev P."/>
            <person name="Mahmoud A."/>
            <person name="Hajiyev E."/>
            <person name="Babayeva S."/>
            <person name="Izzatullayeva V."/>
            <person name="Mammadov A."/>
            <person name="Mammadov A."/>
            <person name="Sharifova S."/>
            <person name="Ojaghi J."/>
            <person name="Eynullazada K."/>
            <person name="Bayramov B."/>
            <person name="Abdulazimova A."/>
            <person name="Shahmuradov I."/>
        </authorList>
    </citation>
    <scope>NUCLEOTIDE SEQUENCE [LARGE SCALE GENOMIC DNA]</scope>
    <source>
        <strain evidence="4">cv. AG2017</strain>
        <tissue evidence="3">Leaf</tissue>
    </source>
</reference>
<proteinExistence type="predicted"/>
<feature type="compositionally biased region" description="Basic and acidic residues" evidence="1">
    <location>
        <begin position="14"/>
        <end position="26"/>
    </location>
</feature>
<gene>
    <name evidence="3" type="ORF">CRG98_014997</name>
</gene>
<keyword evidence="2" id="KW-0472">Membrane</keyword>
<evidence type="ECO:0000256" key="2">
    <source>
        <dbReference type="SAM" id="Phobius"/>
    </source>
</evidence>